<name>A0A1H9Z4P0_9RHOB</name>
<evidence type="ECO:0000313" key="2">
    <source>
        <dbReference type="Proteomes" id="UP000199180"/>
    </source>
</evidence>
<keyword evidence="2" id="KW-1185">Reference proteome</keyword>
<proteinExistence type="predicted"/>
<dbReference type="RefSeq" id="WP_090732083.1">
    <property type="nucleotide sequence ID" value="NZ_FOHO01000001.1"/>
</dbReference>
<gene>
    <name evidence="1" type="ORF">SAMN04489858_101411</name>
</gene>
<dbReference type="OrthoDB" id="7772258at2"/>
<organism evidence="1 2">
    <name type="scientific">Paracoccus homiensis</name>
    <dbReference type="NCBI Taxonomy" id="364199"/>
    <lineage>
        <taxon>Bacteria</taxon>
        <taxon>Pseudomonadati</taxon>
        <taxon>Pseudomonadota</taxon>
        <taxon>Alphaproteobacteria</taxon>
        <taxon>Rhodobacterales</taxon>
        <taxon>Paracoccaceae</taxon>
        <taxon>Paracoccus</taxon>
    </lineage>
</organism>
<accession>A0A1H9Z4P0</accession>
<dbReference type="AlphaFoldDB" id="A0A1H9Z4P0"/>
<dbReference type="EMBL" id="FOHO01000001">
    <property type="protein sequence ID" value="SES76469.1"/>
    <property type="molecule type" value="Genomic_DNA"/>
</dbReference>
<dbReference type="STRING" id="364199.SAMN04489858_101411"/>
<sequence length="156" mass="16975">MSGQHKSNTHHIIAALQLLGDGPAGARNEPVQNALRRLHLAAIEGRSEPAAPLRGVDRPIRDRIDRLQRENRLLIDQVERLACAVGACPNCWGTIPDCEDCGGIGKPGAYNPDHECFTRFVFPVIARLMAGRVDETVVSDSLIGLSDPNHPFDTPV</sequence>
<dbReference type="Proteomes" id="UP000199180">
    <property type="component" value="Unassembled WGS sequence"/>
</dbReference>
<evidence type="ECO:0000313" key="1">
    <source>
        <dbReference type="EMBL" id="SES76469.1"/>
    </source>
</evidence>
<protein>
    <submittedName>
        <fullName evidence="1">Uncharacterized protein</fullName>
    </submittedName>
</protein>
<reference evidence="1 2" key="1">
    <citation type="submission" date="2016-10" db="EMBL/GenBank/DDBJ databases">
        <authorList>
            <person name="de Groot N.N."/>
        </authorList>
    </citation>
    <scope>NUCLEOTIDE SEQUENCE [LARGE SCALE GENOMIC DNA]</scope>
    <source>
        <strain evidence="1 2">DSM 17862</strain>
    </source>
</reference>